<accession>A0ABQ6HXP0</accession>
<evidence type="ECO:0000313" key="3">
    <source>
        <dbReference type="Proteomes" id="UP001157091"/>
    </source>
</evidence>
<feature type="compositionally biased region" description="Basic and acidic residues" evidence="1">
    <location>
        <begin position="62"/>
        <end position="78"/>
    </location>
</feature>
<evidence type="ECO:0000313" key="2">
    <source>
        <dbReference type="EMBL" id="GMA22335.1"/>
    </source>
</evidence>
<dbReference type="EMBL" id="BSUK01000001">
    <property type="protein sequence ID" value="GMA22335.1"/>
    <property type="molecule type" value="Genomic_DNA"/>
</dbReference>
<protein>
    <submittedName>
        <fullName evidence="2">Uncharacterized protein</fullName>
    </submittedName>
</protein>
<proteinExistence type="predicted"/>
<gene>
    <name evidence="2" type="ORF">GCM10025864_00940</name>
</gene>
<keyword evidence="3" id="KW-1185">Reference proteome</keyword>
<evidence type="ECO:0000256" key="1">
    <source>
        <dbReference type="SAM" id="MobiDB-lite"/>
    </source>
</evidence>
<feature type="region of interest" description="Disordered" evidence="1">
    <location>
        <begin position="49"/>
        <end position="95"/>
    </location>
</feature>
<dbReference type="Proteomes" id="UP001157091">
    <property type="component" value="Unassembled WGS sequence"/>
</dbReference>
<feature type="compositionally biased region" description="Basic residues" evidence="1">
    <location>
        <begin position="86"/>
        <end position="95"/>
    </location>
</feature>
<name>A0ABQ6HXP0_9MICO</name>
<comment type="caution">
    <text evidence="2">The sequence shown here is derived from an EMBL/GenBank/DDBJ whole genome shotgun (WGS) entry which is preliminary data.</text>
</comment>
<organism evidence="2 3">
    <name type="scientific">Luteimicrobium album</name>
    <dbReference type="NCBI Taxonomy" id="1054550"/>
    <lineage>
        <taxon>Bacteria</taxon>
        <taxon>Bacillati</taxon>
        <taxon>Actinomycetota</taxon>
        <taxon>Actinomycetes</taxon>
        <taxon>Micrococcales</taxon>
        <taxon>Luteimicrobium</taxon>
    </lineage>
</organism>
<sequence length="95" mass="9688">MHGVGAGTARDVEQLRLVEVRLLGAGTAEGVRLGREVDVRRVAVLVGVDGDGRDPGVGAGPRHTDGDLAAVRDEDLRHGTGGGGGHVRRSGHGLP</sequence>
<reference evidence="3" key="1">
    <citation type="journal article" date="2019" name="Int. J. Syst. Evol. Microbiol.">
        <title>The Global Catalogue of Microorganisms (GCM) 10K type strain sequencing project: providing services to taxonomists for standard genome sequencing and annotation.</title>
        <authorList>
            <consortium name="The Broad Institute Genomics Platform"/>
            <consortium name="The Broad Institute Genome Sequencing Center for Infectious Disease"/>
            <person name="Wu L."/>
            <person name="Ma J."/>
        </authorList>
    </citation>
    <scope>NUCLEOTIDE SEQUENCE [LARGE SCALE GENOMIC DNA]</scope>
    <source>
        <strain evidence="3">NBRC 106348</strain>
    </source>
</reference>